<dbReference type="SMART" id="SM00862">
    <property type="entry name" value="Trans_reg_C"/>
    <property type="match status" value="1"/>
</dbReference>
<evidence type="ECO:0000313" key="8">
    <source>
        <dbReference type="EMBL" id="MFB9441823.1"/>
    </source>
</evidence>
<accession>A0ABV5LYZ8</accession>
<evidence type="ECO:0000256" key="4">
    <source>
        <dbReference type="ARBA" id="ARBA00023163"/>
    </source>
</evidence>
<keyword evidence="2" id="KW-0805">Transcription regulation</keyword>
<keyword evidence="9" id="KW-1185">Reference proteome</keyword>
<sequence>MPSFRVLGPLQAEDPDVVLLKGPRHRTVLARLLIARGRVVPVDVLTDDVWSGAPPPGALAALRTFIADLRRALEPNRPPRTPPRLLVTIPPGYALHTAPGTVDADRFEAVAVDPSAPLEALNEALALWRGEAYAEWSTEGWARAEIERLDELHQLATERRAAALLTLGRHAEAASDLRRFVTTHPLREESWRLLALALYRSGRQGDALAALREARQVLAAELGIDPGPSLRSVEADILAQSPTLLPEPPPTPAPVSTAAPPLDAPPAPTSALESKSAPPASARTAVASPGPAASVPVSTASASAHVSAPSPGPSALEPASAPEAAAASAPETAAASAPETAAAVLAPETAAAVLAPETAAASALETAAASAPETAAASAPETAAASASVRTAAAVAGFGRAPMGGAVGREEALAGLRSVGPVAVAGGRAVALVGRDAELARLRSGGRVVLVEGEAGAGKSALVEAFAAELTGWTVLWGRAGEYEGAAGTWPWSDLRTAGAELAARPGPVLLVAEDLHRADQDTLELLTSLPPAVRLLATARDTDPSPQLTAALARLARAEPLRIRLGPLPEPAVAALVHEVVGRAVEGAAVHRIWERSGGNPFFARELARLLAAEGPAALASVPPGVRDVIRHRLAQLSPFARLVLRQASILGRDVDQELLTAVVATNAVDPDRLTTVVKTNAVDPGQLTAAVKTNAVDRDRLTAVGNTDDVDRESMTTVVNTDDVDRKSMTTVVEADVVDALEEATRAGFLQDASRFAHILVRDTVYGDVSAPRRSTWHRAAGEALERLSPDDVFSLAYHFTHAATRGTRPRAARYSALAAAEAERRSNPHEAARLWRQALAHDPAGTDAMLGLSRALALIGHLAESRSLRAAALDAADPVVMLGAFDVPAIWPRNDDEQLSARIVSAATAALPGTGGPVRARLLLALAMELRGASDSRGADAAAEAYALAGDDLTLRALALNARFLHSFTTPGRAATRLALAGELLALSASHDMATFEVLAHLIALQSACALNDFALADTHAAAADRLAVRYTLPVVPVFTQWYAALRLAASGAYDQAESAYRTADAHLATAGMPGMHEGLLGLALLSIDRWTAADDLGPHEPWARPLLLARAGRRTEAGAALRALPPSPHDLLWEARLSLAARAAIELHDGNALCSLAAELRPAAHEHAAGSGVLTFGPVAGYLNRCDTDEHA</sequence>
<comment type="similarity">
    <text evidence="1">Belongs to the AfsR/DnrI/RedD regulatory family.</text>
</comment>
<dbReference type="Proteomes" id="UP001589608">
    <property type="component" value="Unassembled WGS sequence"/>
</dbReference>
<feature type="DNA-binding region" description="OmpR/PhoB-type" evidence="5">
    <location>
        <begin position="1"/>
        <end position="97"/>
    </location>
</feature>
<dbReference type="SUPFAM" id="SSF48452">
    <property type="entry name" value="TPR-like"/>
    <property type="match status" value="1"/>
</dbReference>
<reference evidence="8 9" key="1">
    <citation type="submission" date="2024-09" db="EMBL/GenBank/DDBJ databases">
        <authorList>
            <person name="Sun Q."/>
            <person name="Mori K."/>
        </authorList>
    </citation>
    <scope>NUCLEOTIDE SEQUENCE [LARGE SCALE GENOMIC DNA]</scope>
    <source>
        <strain evidence="8 9">JCM 3307</strain>
    </source>
</reference>
<dbReference type="PROSITE" id="PS51755">
    <property type="entry name" value="OMPR_PHOB"/>
    <property type="match status" value="1"/>
</dbReference>
<keyword evidence="3 5" id="KW-0238">DNA-binding</keyword>
<name>A0ABV5LYZ8_9ACTN</name>
<keyword evidence="4" id="KW-0804">Transcription</keyword>
<dbReference type="EMBL" id="JBHMCA010000007">
    <property type="protein sequence ID" value="MFB9441823.1"/>
    <property type="molecule type" value="Genomic_DNA"/>
</dbReference>
<gene>
    <name evidence="8" type="ORF">ACFFTR_01820</name>
</gene>
<evidence type="ECO:0000256" key="6">
    <source>
        <dbReference type="SAM" id="MobiDB-lite"/>
    </source>
</evidence>
<dbReference type="InterPro" id="IPR011990">
    <property type="entry name" value="TPR-like_helical_dom_sf"/>
</dbReference>
<evidence type="ECO:0000256" key="2">
    <source>
        <dbReference type="ARBA" id="ARBA00023015"/>
    </source>
</evidence>
<dbReference type="PANTHER" id="PTHR35807:SF1">
    <property type="entry name" value="TRANSCRIPTIONAL REGULATOR REDD"/>
    <property type="match status" value="1"/>
</dbReference>
<dbReference type="SUPFAM" id="SSF46894">
    <property type="entry name" value="C-terminal effector domain of the bipartite response regulators"/>
    <property type="match status" value="1"/>
</dbReference>
<dbReference type="InterPro" id="IPR051677">
    <property type="entry name" value="AfsR-DnrI-RedD_regulator"/>
</dbReference>
<dbReference type="SUPFAM" id="SSF52540">
    <property type="entry name" value="P-loop containing nucleoside triphosphate hydrolases"/>
    <property type="match status" value="1"/>
</dbReference>
<dbReference type="RefSeq" id="WP_246655743.1">
    <property type="nucleotide sequence ID" value="NZ_CP061913.1"/>
</dbReference>
<evidence type="ECO:0000256" key="3">
    <source>
        <dbReference type="ARBA" id="ARBA00023125"/>
    </source>
</evidence>
<evidence type="ECO:0000256" key="5">
    <source>
        <dbReference type="PROSITE-ProRule" id="PRU01091"/>
    </source>
</evidence>
<feature type="compositionally biased region" description="Low complexity" evidence="6">
    <location>
        <begin position="284"/>
        <end position="334"/>
    </location>
</feature>
<dbReference type="Gene3D" id="1.25.40.10">
    <property type="entry name" value="Tetratricopeptide repeat domain"/>
    <property type="match status" value="1"/>
</dbReference>
<evidence type="ECO:0000313" key="9">
    <source>
        <dbReference type="Proteomes" id="UP001589608"/>
    </source>
</evidence>
<dbReference type="CDD" id="cd15831">
    <property type="entry name" value="BTAD"/>
    <property type="match status" value="1"/>
</dbReference>
<protein>
    <submittedName>
        <fullName evidence="8">BTAD domain-containing putative transcriptional regulator</fullName>
    </submittedName>
</protein>
<organism evidence="8 9">
    <name type="scientific">Dactylosporangium vinaceum</name>
    <dbReference type="NCBI Taxonomy" id="53362"/>
    <lineage>
        <taxon>Bacteria</taxon>
        <taxon>Bacillati</taxon>
        <taxon>Actinomycetota</taxon>
        <taxon>Actinomycetes</taxon>
        <taxon>Micromonosporales</taxon>
        <taxon>Micromonosporaceae</taxon>
        <taxon>Dactylosporangium</taxon>
    </lineage>
</organism>
<evidence type="ECO:0000259" key="7">
    <source>
        <dbReference type="PROSITE" id="PS51755"/>
    </source>
</evidence>
<dbReference type="InterPro" id="IPR001867">
    <property type="entry name" value="OmpR/PhoB-type_DNA-bd"/>
</dbReference>
<proteinExistence type="inferred from homology"/>
<comment type="caution">
    <text evidence="8">The sequence shown here is derived from an EMBL/GenBank/DDBJ whole genome shotgun (WGS) entry which is preliminary data.</text>
</comment>
<dbReference type="InterPro" id="IPR036388">
    <property type="entry name" value="WH-like_DNA-bd_sf"/>
</dbReference>
<dbReference type="Gene3D" id="1.10.10.10">
    <property type="entry name" value="Winged helix-like DNA-binding domain superfamily/Winged helix DNA-binding domain"/>
    <property type="match status" value="1"/>
</dbReference>
<evidence type="ECO:0000256" key="1">
    <source>
        <dbReference type="ARBA" id="ARBA00005820"/>
    </source>
</evidence>
<dbReference type="SMART" id="SM01043">
    <property type="entry name" value="BTAD"/>
    <property type="match status" value="1"/>
</dbReference>
<feature type="domain" description="OmpR/PhoB-type" evidence="7">
    <location>
        <begin position="1"/>
        <end position="97"/>
    </location>
</feature>
<dbReference type="InterPro" id="IPR005158">
    <property type="entry name" value="BTAD"/>
</dbReference>
<feature type="region of interest" description="Disordered" evidence="6">
    <location>
        <begin position="242"/>
        <end position="334"/>
    </location>
</feature>
<dbReference type="InterPro" id="IPR016032">
    <property type="entry name" value="Sig_transdc_resp-reg_C-effctor"/>
</dbReference>
<dbReference type="PANTHER" id="PTHR35807">
    <property type="entry name" value="TRANSCRIPTIONAL REGULATOR REDD-RELATED"/>
    <property type="match status" value="1"/>
</dbReference>
<dbReference type="InterPro" id="IPR027417">
    <property type="entry name" value="P-loop_NTPase"/>
</dbReference>
<dbReference type="Pfam" id="PF03704">
    <property type="entry name" value="BTAD"/>
    <property type="match status" value="1"/>
</dbReference>